<reference evidence="9" key="3">
    <citation type="submission" date="2025-08" db="UniProtKB">
        <authorList>
            <consortium name="Ensembl"/>
        </authorList>
    </citation>
    <scope>IDENTIFICATION</scope>
</reference>
<dbReference type="Gene3D" id="2.60.120.920">
    <property type="match status" value="1"/>
</dbReference>
<evidence type="ECO:0000256" key="1">
    <source>
        <dbReference type="ARBA" id="ARBA00022723"/>
    </source>
</evidence>
<dbReference type="Pfam" id="PF00622">
    <property type="entry name" value="SPRY"/>
    <property type="match status" value="1"/>
</dbReference>
<evidence type="ECO:0000259" key="6">
    <source>
        <dbReference type="PROSITE" id="PS50089"/>
    </source>
</evidence>
<dbReference type="InterPro" id="IPR013320">
    <property type="entry name" value="ConA-like_dom_sf"/>
</dbReference>
<dbReference type="SMART" id="SM00184">
    <property type="entry name" value="RING"/>
    <property type="match status" value="1"/>
</dbReference>
<dbReference type="InterPro" id="IPR050143">
    <property type="entry name" value="TRIM/RBCC"/>
</dbReference>
<dbReference type="InterPro" id="IPR013083">
    <property type="entry name" value="Znf_RING/FYVE/PHD"/>
</dbReference>
<dbReference type="PRINTS" id="PR01407">
    <property type="entry name" value="BUTYPHLNCDUF"/>
</dbReference>
<dbReference type="SMART" id="SM00336">
    <property type="entry name" value="BBOX"/>
    <property type="match status" value="1"/>
</dbReference>
<dbReference type="InterPro" id="IPR003877">
    <property type="entry name" value="SPRY_dom"/>
</dbReference>
<dbReference type="SMART" id="SM00449">
    <property type="entry name" value="SPRY"/>
    <property type="match status" value="1"/>
</dbReference>
<dbReference type="InterPro" id="IPR017907">
    <property type="entry name" value="Znf_RING_CS"/>
</dbReference>
<dbReference type="InterPro" id="IPR003879">
    <property type="entry name" value="Butyrophylin_SPRY"/>
</dbReference>
<dbReference type="Pfam" id="PF13445">
    <property type="entry name" value="zf-RING_UBOX"/>
    <property type="match status" value="1"/>
</dbReference>
<dbReference type="InParanoid" id="A0A3B1JAL4"/>
<accession>A0A3B1JAL4</accession>
<dbReference type="InterPro" id="IPR058030">
    <property type="entry name" value="TRIM8/14/16/25/29/45/65_CC"/>
</dbReference>
<dbReference type="InterPro" id="IPR006574">
    <property type="entry name" value="PRY"/>
</dbReference>
<evidence type="ECO:0000259" key="8">
    <source>
        <dbReference type="PROSITE" id="PS50188"/>
    </source>
</evidence>
<evidence type="ECO:0000256" key="2">
    <source>
        <dbReference type="ARBA" id="ARBA00022771"/>
    </source>
</evidence>
<dbReference type="SMART" id="SM00589">
    <property type="entry name" value="PRY"/>
    <property type="match status" value="1"/>
</dbReference>
<dbReference type="SUPFAM" id="SSF57850">
    <property type="entry name" value="RING/U-box"/>
    <property type="match status" value="1"/>
</dbReference>
<reference evidence="10" key="2">
    <citation type="journal article" date="2014" name="Nat. Commun.">
        <title>The cavefish genome reveals candidate genes for eye loss.</title>
        <authorList>
            <person name="McGaugh S.E."/>
            <person name="Gross J.B."/>
            <person name="Aken B."/>
            <person name="Blin M."/>
            <person name="Borowsky R."/>
            <person name="Chalopin D."/>
            <person name="Hinaux H."/>
            <person name="Jeffery W.R."/>
            <person name="Keene A."/>
            <person name="Ma L."/>
            <person name="Minx P."/>
            <person name="Murphy D."/>
            <person name="O'Quin K.E."/>
            <person name="Retaux S."/>
            <person name="Rohner N."/>
            <person name="Searle S.M."/>
            <person name="Stahl B.A."/>
            <person name="Tabin C."/>
            <person name="Volff J.N."/>
            <person name="Yoshizawa M."/>
            <person name="Warren W.C."/>
        </authorList>
    </citation>
    <scope>NUCLEOTIDE SEQUENCE [LARGE SCALE GENOMIC DNA]</scope>
    <source>
        <strain evidence="10">female</strain>
    </source>
</reference>
<sequence>MASDCPFSAEDLLCPVCCEVFTFPVKLTCQHNFCKVCIQSYWEQKESRECPLCRHTESSTRPRIDLALKIASDNFKKQASEIVLKPEELCSIHNAELKLFCQKDAKLICLVCHSSRDHKDHDCCPIAEAAADRKKEISSKYDSLRKHLHAVEKLKGSLEELEAHIKTQAAQTEAQIRDAFEKLHKFLKEEEAARVLVLQEETARKTQLAGERLQDITQTSEELAEILAEIERSLKTDDISFLKDCKEAIRRASYTPHITEYPRDALIDTDQYLGSLSYTVWRRMGEEVKHCPVVLNPNTAHPNLIISNELSSVCHGKKQNLPDNPERCTSRLAVLASTGFISGKHSWEVEVGENREWYIGVARESFKRKTNVFLNPSEGFWVIGLNNGETYWAQMAPRTRLSLKRKPMRVTVELDYEKGKVVFLNSADGSTIHTFKDKFTEKLFPYFSPGIHKDGQHPLKICPLKVSIMLHQHVVHS</sequence>
<proteinExistence type="predicted"/>
<dbReference type="GeneTree" id="ENSGT00970000193390"/>
<dbReference type="KEGG" id="amex:103029004"/>
<evidence type="ECO:0000313" key="9">
    <source>
        <dbReference type="Ensembl" id="ENSAMXP00000038916.1"/>
    </source>
</evidence>
<keyword evidence="1" id="KW-0479">Metal-binding</keyword>
<evidence type="ECO:0000256" key="4">
    <source>
        <dbReference type="PROSITE-ProRule" id="PRU00024"/>
    </source>
</evidence>
<feature type="domain" description="RING-type" evidence="6">
    <location>
        <begin position="14"/>
        <end position="54"/>
    </location>
</feature>
<feature type="domain" description="B box-type" evidence="7">
    <location>
        <begin position="85"/>
        <end position="126"/>
    </location>
</feature>
<dbReference type="Ensembl" id="ENSAMXT00000041349.1">
    <property type="protein sequence ID" value="ENSAMXP00000038916.1"/>
    <property type="gene ID" value="ENSAMXG00000030166.1"/>
</dbReference>
<name>A0A3B1JAL4_ASTMX</name>
<dbReference type="Pfam" id="PF13765">
    <property type="entry name" value="PRY"/>
    <property type="match status" value="1"/>
</dbReference>
<keyword evidence="2 4" id="KW-0863">Zinc-finger</keyword>
<dbReference type="Pfam" id="PF00643">
    <property type="entry name" value="zf-B_box"/>
    <property type="match status" value="1"/>
</dbReference>
<dbReference type="InterPro" id="IPR001841">
    <property type="entry name" value="Znf_RING"/>
</dbReference>
<dbReference type="Proteomes" id="UP000018467">
    <property type="component" value="Unassembled WGS sequence"/>
</dbReference>
<dbReference type="PROSITE" id="PS00518">
    <property type="entry name" value="ZF_RING_1"/>
    <property type="match status" value="1"/>
</dbReference>
<keyword evidence="10" id="KW-1185">Reference proteome</keyword>
<dbReference type="Gene3D" id="3.30.40.10">
    <property type="entry name" value="Zinc/RING finger domain, C3HC4 (zinc finger)"/>
    <property type="match status" value="1"/>
</dbReference>
<dbReference type="SUPFAM" id="SSF49899">
    <property type="entry name" value="Concanavalin A-like lectins/glucanases"/>
    <property type="match status" value="1"/>
</dbReference>
<feature type="coiled-coil region" evidence="5">
    <location>
        <begin position="144"/>
        <end position="189"/>
    </location>
</feature>
<dbReference type="PROSITE" id="PS50119">
    <property type="entry name" value="ZF_BBOX"/>
    <property type="match status" value="1"/>
</dbReference>
<evidence type="ECO:0000313" key="10">
    <source>
        <dbReference type="Proteomes" id="UP000018467"/>
    </source>
</evidence>
<organism evidence="9 10">
    <name type="scientific">Astyanax mexicanus</name>
    <name type="common">Blind cave fish</name>
    <name type="synonym">Astyanax fasciatus mexicanus</name>
    <dbReference type="NCBI Taxonomy" id="7994"/>
    <lineage>
        <taxon>Eukaryota</taxon>
        <taxon>Metazoa</taxon>
        <taxon>Chordata</taxon>
        <taxon>Craniata</taxon>
        <taxon>Vertebrata</taxon>
        <taxon>Euteleostomi</taxon>
        <taxon>Actinopterygii</taxon>
        <taxon>Neopterygii</taxon>
        <taxon>Teleostei</taxon>
        <taxon>Ostariophysi</taxon>
        <taxon>Characiformes</taxon>
        <taxon>Characoidei</taxon>
        <taxon>Acestrorhamphidae</taxon>
        <taxon>Acestrorhamphinae</taxon>
        <taxon>Astyanax</taxon>
    </lineage>
</organism>
<reference evidence="10" key="1">
    <citation type="submission" date="2013-03" db="EMBL/GenBank/DDBJ databases">
        <authorList>
            <person name="Jeffery W."/>
            <person name="Warren W."/>
            <person name="Wilson R.K."/>
        </authorList>
    </citation>
    <scope>NUCLEOTIDE SEQUENCE</scope>
    <source>
        <strain evidence="10">female</strain>
    </source>
</reference>
<dbReference type="InterPro" id="IPR000315">
    <property type="entry name" value="Znf_B-box"/>
</dbReference>
<dbReference type="RefSeq" id="XP_007256106.2">
    <property type="nucleotide sequence ID" value="XM_007256044.4"/>
</dbReference>
<dbReference type="CDD" id="cd12893">
    <property type="entry name" value="SPRY_PRY_TRIM35"/>
    <property type="match status" value="1"/>
</dbReference>
<dbReference type="SUPFAM" id="SSF57845">
    <property type="entry name" value="B-box zinc-binding domain"/>
    <property type="match status" value="1"/>
</dbReference>
<dbReference type="AlphaFoldDB" id="A0A3B1JAL4"/>
<dbReference type="InterPro" id="IPR043136">
    <property type="entry name" value="B30.2/SPRY_sf"/>
</dbReference>
<evidence type="ECO:0000259" key="7">
    <source>
        <dbReference type="PROSITE" id="PS50119"/>
    </source>
</evidence>
<dbReference type="STRING" id="7994.ENSAMXP00000038916"/>
<keyword evidence="5" id="KW-0175">Coiled coil</keyword>
<dbReference type="PANTHER" id="PTHR24103">
    <property type="entry name" value="E3 UBIQUITIN-PROTEIN LIGASE TRIM"/>
    <property type="match status" value="1"/>
</dbReference>
<keyword evidence="3" id="KW-0862">Zinc</keyword>
<dbReference type="PROSITE" id="PS50089">
    <property type="entry name" value="ZF_RING_2"/>
    <property type="match status" value="1"/>
</dbReference>
<dbReference type="PROSITE" id="PS50188">
    <property type="entry name" value="B302_SPRY"/>
    <property type="match status" value="1"/>
</dbReference>
<reference evidence="9" key="4">
    <citation type="submission" date="2025-09" db="UniProtKB">
        <authorList>
            <consortium name="Ensembl"/>
        </authorList>
    </citation>
    <scope>IDENTIFICATION</scope>
</reference>
<dbReference type="InterPro" id="IPR001870">
    <property type="entry name" value="B30.2/SPRY"/>
</dbReference>
<evidence type="ECO:0000256" key="3">
    <source>
        <dbReference type="ARBA" id="ARBA00022833"/>
    </source>
</evidence>
<dbReference type="Bgee" id="ENSAMXG00000030166">
    <property type="expression patterns" value="Expressed in testis and 6 other cell types or tissues"/>
</dbReference>
<dbReference type="Pfam" id="PF25600">
    <property type="entry name" value="TRIM_CC"/>
    <property type="match status" value="1"/>
</dbReference>
<evidence type="ECO:0000256" key="5">
    <source>
        <dbReference type="SAM" id="Coils"/>
    </source>
</evidence>
<dbReference type="GO" id="GO:0008270">
    <property type="term" value="F:zinc ion binding"/>
    <property type="evidence" value="ECO:0007669"/>
    <property type="project" value="UniProtKB-KW"/>
</dbReference>
<dbReference type="FunFam" id="2.60.120.920:FF:000004">
    <property type="entry name" value="Butyrophilin subfamily 1 member A1"/>
    <property type="match status" value="1"/>
</dbReference>
<dbReference type="InterPro" id="IPR027370">
    <property type="entry name" value="Znf-RING_euk"/>
</dbReference>
<dbReference type="Gene3D" id="3.30.160.60">
    <property type="entry name" value="Classic Zinc Finger"/>
    <property type="match status" value="1"/>
</dbReference>
<protein>
    <submittedName>
        <fullName evidence="9">Nuclear factor 7, ovary-like</fullName>
    </submittedName>
</protein>
<dbReference type="GeneID" id="103029004"/>
<feature type="domain" description="B30.2/SPRY" evidence="8">
    <location>
        <begin position="273"/>
        <end position="468"/>
    </location>
</feature>